<dbReference type="InterPro" id="IPR036087">
    <property type="entry name" value="Nict_dMeBzImd_PRibTrfase_sf"/>
</dbReference>
<organism evidence="11 12">
    <name type="scientific">Hominiventricola aquisgranensis</name>
    <dbReference type="NCBI Taxonomy" id="3133164"/>
    <lineage>
        <taxon>Bacteria</taxon>
        <taxon>Bacillati</taxon>
        <taxon>Bacillota</taxon>
        <taxon>Clostridia</taxon>
        <taxon>Lachnospirales</taxon>
        <taxon>Lachnospiraceae</taxon>
        <taxon>Hominiventricola</taxon>
    </lineage>
</organism>
<evidence type="ECO:0000256" key="5">
    <source>
        <dbReference type="ARBA" id="ARBA00015486"/>
    </source>
</evidence>
<comment type="function">
    <text evidence="1">Catalyzes the synthesis of alpha-ribazole-5'-phosphate from nicotinate mononucleotide (NAMN) and 5,6-dimethylbenzimidazole (DMB).</text>
</comment>
<comment type="similarity">
    <text evidence="3">Belongs to the CobT family.</text>
</comment>
<keyword evidence="12" id="KW-1185">Reference proteome</keyword>
<dbReference type="EC" id="2.4.2.21" evidence="4 10"/>
<dbReference type="Gene3D" id="3.40.50.10210">
    <property type="match status" value="1"/>
</dbReference>
<evidence type="ECO:0000256" key="9">
    <source>
        <dbReference type="ARBA" id="ARBA00047340"/>
    </source>
</evidence>
<evidence type="ECO:0000256" key="1">
    <source>
        <dbReference type="ARBA" id="ARBA00002197"/>
    </source>
</evidence>
<dbReference type="InterPro" id="IPR017846">
    <property type="entry name" value="Nict_dMeBzImd_PRibTrfase_bact"/>
</dbReference>
<dbReference type="InterPro" id="IPR003200">
    <property type="entry name" value="Nict_dMeBzImd_PRibTrfase"/>
</dbReference>
<dbReference type="PANTHER" id="PTHR43463">
    <property type="entry name" value="NICOTINATE-NUCLEOTIDE--DIMETHYLBENZIMIDAZOLE PHOSPHORIBOSYLTRANSFERASE"/>
    <property type="match status" value="1"/>
</dbReference>
<keyword evidence="7 11" id="KW-0328">Glycosyltransferase</keyword>
<reference evidence="11 12" key="1">
    <citation type="submission" date="2024-03" db="EMBL/GenBank/DDBJ databases">
        <title>Human intestinal bacterial collection.</title>
        <authorList>
            <person name="Pauvert C."/>
            <person name="Hitch T.C.A."/>
            <person name="Clavel T."/>
        </authorList>
    </citation>
    <scope>NUCLEOTIDE SEQUENCE [LARGE SCALE GENOMIC DNA]</scope>
    <source>
        <strain evidence="11 12">CLA-AA-H78B</strain>
    </source>
</reference>
<sequence>MMELEKELKQKMEEITPIDRQVMEAAWKNWDGLCKPLRGLGWLEEALVQIAGIMRDDRPHPDKRAVVIMGADNGVVKEGVTQTDQSVTMQVLENMGNDLSTACVMSHQAGCDMIPVNIGGLTDGVHPKIRNRVVRYGTGNIAKEPAMTREECVKAILTGIEIVKELKEEGYQLIVTGEMGIGNTTTSAACAAVLFGKDPADVTGRGAGLSSEGLNRKINAIRSAIAVNKPDPKDAIDVIAKVGGLDIAGMVGCYLGAAICQMPILIDGFISAVSAYLACMLNQTAKEYMIPTHCSAEPAAKMIMEKLGMEAPLHAGMHLGEGTGAIMGLSLIDQALNVYYHVATFEGGHVEAYTHQV</sequence>
<dbReference type="NCBIfam" id="TIGR03160">
    <property type="entry name" value="cobT_DBIPRT"/>
    <property type="match status" value="1"/>
</dbReference>
<dbReference type="Proteomes" id="UP001470288">
    <property type="component" value="Unassembled WGS sequence"/>
</dbReference>
<comment type="catalytic activity">
    <reaction evidence="9">
        <text>5,6-dimethylbenzimidazole + nicotinate beta-D-ribonucleotide = alpha-ribazole 5'-phosphate + nicotinate + H(+)</text>
        <dbReference type="Rhea" id="RHEA:11196"/>
        <dbReference type="ChEBI" id="CHEBI:15378"/>
        <dbReference type="ChEBI" id="CHEBI:15890"/>
        <dbReference type="ChEBI" id="CHEBI:32544"/>
        <dbReference type="ChEBI" id="CHEBI:57502"/>
        <dbReference type="ChEBI" id="CHEBI:57918"/>
        <dbReference type="EC" id="2.4.2.21"/>
    </reaction>
</comment>
<dbReference type="RefSeq" id="WP_349143567.1">
    <property type="nucleotide sequence ID" value="NZ_JBBMFC010000002.1"/>
</dbReference>
<name>A0ABV1HX38_9FIRM</name>
<evidence type="ECO:0000256" key="7">
    <source>
        <dbReference type="ARBA" id="ARBA00022676"/>
    </source>
</evidence>
<protein>
    <recommendedName>
        <fullName evidence="5 10">Nicotinate-nucleotide--dimethylbenzimidazole phosphoribosyltransferase</fullName>
        <ecNumber evidence="4 10">2.4.2.21</ecNumber>
    </recommendedName>
</protein>
<evidence type="ECO:0000256" key="6">
    <source>
        <dbReference type="ARBA" id="ARBA00022573"/>
    </source>
</evidence>
<accession>A0ABV1HX38</accession>
<evidence type="ECO:0000256" key="4">
    <source>
        <dbReference type="ARBA" id="ARBA00011991"/>
    </source>
</evidence>
<evidence type="ECO:0000256" key="10">
    <source>
        <dbReference type="NCBIfam" id="TIGR03160"/>
    </source>
</evidence>
<dbReference type="InterPro" id="IPR023195">
    <property type="entry name" value="Nict_dMeBzImd_PRibTrfase_N"/>
</dbReference>
<evidence type="ECO:0000313" key="11">
    <source>
        <dbReference type="EMBL" id="MEQ2577506.1"/>
    </source>
</evidence>
<dbReference type="CDD" id="cd02439">
    <property type="entry name" value="DMB-PRT_CobT"/>
    <property type="match status" value="1"/>
</dbReference>
<dbReference type="Gene3D" id="1.10.1610.10">
    <property type="match status" value="1"/>
</dbReference>
<keyword evidence="6" id="KW-0169">Cobalamin biosynthesis</keyword>
<keyword evidence="8 11" id="KW-0808">Transferase</keyword>
<dbReference type="EMBL" id="JBBMFC010000002">
    <property type="protein sequence ID" value="MEQ2577506.1"/>
    <property type="molecule type" value="Genomic_DNA"/>
</dbReference>
<dbReference type="SUPFAM" id="SSF52733">
    <property type="entry name" value="Nicotinate mononucleotide:5,6-dimethylbenzimidazole phosphoribosyltransferase (CobT)"/>
    <property type="match status" value="1"/>
</dbReference>
<comment type="caution">
    <text evidence="11">The sequence shown here is derived from an EMBL/GenBank/DDBJ whole genome shotgun (WGS) entry which is preliminary data.</text>
</comment>
<gene>
    <name evidence="11" type="primary">cobT</name>
    <name evidence="11" type="ORF">WMO62_01465</name>
</gene>
<evidence type="ECO:0000256" key="3">
    <source>
        <dbReference type="ARBA" id="ARBA00007110"/>
    </source>
</evidence>
<comment type="pathway">
    <text evidence="2">Nucleoside biosynthesis; alpha-ribazole biosynthesis; alpha-ribazole from 5,6-dimethylbenzimidazole: step 1/2.</text>
</comment>
<evidence type="ECO:0000313" key="12">
    <source>
        <dbReference type="Proteomes" id="UP001470288"/>
    </source>
</evidence>
<dbReference type="GO" id="GO:0008939">
    <property type="term" value="F:nicotinate-nucleotide-dimethylbenzimidazole phosphoribosyltransferase activity"/>
    <property type="evidence" value="ECO:0007669"/>
    <property type="project" value="UniProtKB-EC"/>
</dbReference>
<dbReference type="NCBIfam" id="NF000996">
    <property type="entry name" value="PRK00105.1"/>
    <property type="match status" value="1"/>
</dbReference>
<proteinExistence type="inferred from homology"/>
<dbReference type="Pfam" id="PF02277">
    <property type="entry name" value="DBI_PRT"/>
    <property type="match status" value="1"/>
</dbReference>
<dbReference type="PANTHER" id="PTHR43463:SF1">
    <property type="entry name" value="NICOTINATE-NUCLEOTIDE--DIMETHYLBENZIMIDAZOLE PHOSPHORIBOSYLTRANSFERASE"/>
    <property type="match status" value="1"/>
</dbReference>
<evidence type="ECO:0000256" key="2">
    <source>
        <dbReference type="ARBA" id="ARBA00005049"/>
    </source>
</evidence>
<evidence type="ECO:0000256" key="8">
    <source>
        <dbReference type="ARBA" id="ARBA00022679"/>
    </source>
</evidence>